<dbReference type="InterPro" id="IPR008138">
    <property type="entry name" value="SapB_2"/>
</dbReference>
<evidence type="ECO:0000259" key="5">
    <source>
        <dbReference type="PROSITE" id="PS50015"/>
    </source>
</evidence>
<dbReference type="SMART" id="SM00741">
    <property type="entry name" value="SapB"/>
    <property type="match status" value="1"/>
</dbReference>
<evidence type="ECO:0000313" key="6">
    <source>
        <dbReference type="EMBL" id="KAF2070686.1"/>
    </source>
</evidence>
<proteinExistence type="predicted"/>
<evidence type="ECO:0000313" key="7">
    <source>
        <dbReference type="Proteomes" id="UP000695562"/>
    </source>
</evidence>
<dbReference type="Pfam" id="PF03489">
    <property type="entry name" value="SapB_2"/>
    <property type="match status" value="1"/>
</dbReference>
<evidence type="ECO:0000256" key="2">
    <source>
        <dbReference type="ARBA" id="ARBA00023180"/>
    </source>
</evidence>
<keyword evidence="4" id="KW-0732">Signal</keyword>
<protein>
    <recommendedName>
        <fullName evidence="5">Saposin B-type domain-containing protein</fullName>
    </recommendedName>
</protein>
<feature type="domain" description="Saposin B-type" evidence="5">
    <location>
        <begin position="30"/>
        <end position="110"/>
    </location>
</feature>
<dbReference type="InterPro" id="IPR051428">
    <property type="entry name" value="Sphingo_Act-Surfact_Prot"/>
</dbReference>
<dbReference type="PROSITE" id="PS50015">
    <property type="entry name" value="SAP_B"/>
    <property type="match status" value="1"/>
</dbReference>
<organism evidence="6 7">
    <name type="scientific">Polysphondylium violaceum</name>
    <dbReference type="NCBI Taxonomy" id="133409"/>
    <lineage>
        <taxon>Eukaryota</taxon>
        <taxon>Amoebozoa</taxon>
        <taxon>Evosea</taxon>
        <taxon>Eumycetozoa</taxon>
        <taxon>Dictyostelia</taxon>
        <taxon>Dictyosteliales</taxon>
        <taxon>Dictyosteliaceae</taxon>
        <taxon>Polysphondylium</taxon>
    </lineage>
</organism>
<dbReference type="PANTHER" id="PTHR11480">
    <property type="entry name" value="SAPOSIN-RELATED"/>
    <property type="match status" value="1"/>
</dbReference>
<dbReference type="PANTHER" id="PTHR11480:SF27">
    <property type="entry name" value="SAPOSIN A"/>
    <property type="match status" value="1"/>
</dbReference>
<evidence type="ECO:0000256" key="1">
    <source>
        <dbReference type="ARBA" id="ARBA00023157"/>
    </source>
</evidence>
<comment type="caution">
    <text evidence="6">The sequence shown here is derived from an EMBL/GenBank/DDBJ whole genome shotgun (WGS) entry which is preliminary data.</text>
</comment>
<dbReference type="SUPFAM" id="SSF47862">
    <property type="entry name" value="Saposin"/>
    <property type="match status" value="1"/>
</dbReference>
<dbReference type="InterPro" id="IPR007856">
    <property type="entry name" value="SapB_1"/>
</dbReference>
<dbReference type="Gene3D" id="1.10.225.10">
    <property type="entry name" value="Saposin-like"/>
    <property type="match status" value="1"/>
</dbReference>
<evidence type="ECO:0000256" key="4">
    <source>
        <dbReference type="SAM" id="SignalP"/>
    </source>
</evidence>
<keyword evidence="7" id="KW-1185">Reference proteome</keyword>
<feature type="compositionally biased region" description="Basic residues" evidence="3">
    <location>
        <begin position="139"/>
        <end position="152"/>
    </location>
</feature>
<dbReference type="GO" id="GO:0006629">
    <property type="term" value="P:lipid metabolic process"/>
    <property type="evidence" value="ECO:0007669"/>
    <property type="project" value="InterPro"/>
</dbReference>
<keyword evidence="1" id="KW-1015">Disulfide bond</keyword>
<keyword evidence="2" id="KW-0325">Glycoprotein</keyword>
<gene>
    <name evidence="6" type="ORF">CYY_007987</name>
</gene>
<feature type="signal peptide" evidence="4">
    <location>
        <begin position="1"/>
        <end position="22"/>
    </location>
</feature>
<dbReference type="InterPro" id="IPR011001">
    <property type="entry name" value="Saposin-like"/>
</dbReference>
<accession>A0A8J4PPX7</accession>
<dbReference type="Proteomes" id="UP000695562">
    <property type="component" value="Unassembled WGS sequence"/>
</dbReference>
<dbReference type="Pfam" id="PF05184">
    <property type="entry name" value="SapB_1"/>
    <property type="match status" value="1"/>
</dbReference>
<feature type="chain" id="PRO_5035237936" description="Saposin B-type domain-containing protein" evidence="4">
    <location>
        <begin position="23"/>
        <end position="152"/>
    </location>
</feature>
<dbReference type="InterPro" id="IPR008139">
    <property type="entry name" value="SaposinB_dom"/>
</dbReference>
<name>A0A8J4PPX7_9MYCE</name>
<evidence type="ECO:0000256" key="3">
    <source>
        <dbReference type="SAM" id="MobiDB-lite"/>
    </source>
</evidence>
<reference evidence="6" key="1">
    <citation type="submission" date="2020-01" db="EMBL/GenBank/DDBJ databases">
        <title>Development of genomics and gene disruption for Polysphondylium violaceum indicates a role for the polyketide synthase stlB in stalk morphogenesis.</title>
        <authorList>
            <person name="Narita B."/>
            <person name="Kawabe Y."/>
            <person name="Kin K."/>
            <person name="Saito T."/>
            <person name="Gibbs R."/>
            <person name="Kuspa A."/>
            <person name="Muzny D."/>
            <person name="Queller D."/>
            <person name="Richards S."/>
            <person name="Strassman J."/>
            <person name="Sucgang R."/>
            <person name="Worley K."/>
            <person name="Schaap P."/>
        </authorList>
    </citation>
    <scope>NUCLEOTIDE SEQUENCE</scope>
    <source>
        <strain evidence="6">QSvi11</strain>
    </source>
</reference>
<sequence>MKVFLILVLFSLFMTSAWVIKAEEEPSAVRSTQCQICQLIAKDVIQLLKNNVSYPQIKEDLDKFCSYLPIYSDDCTQFVNNNLQNIINYIENNDDPDKVCVGLHMCTSAVQKSTEQQQEQDSESEAVATPPPTQDAKKPKAKKDKKRLVAIA</sequence>
<feature type="region of interest" description="Disordered" evidence="3">
    <location>
        <begin position="112"/>
        <end position="152"/>
    </location>
</feature>
<dbReference type="AlphaFoldDB" id="A0A8J4PPX7"/>
<dbReference type="OrthoDB" id="69496at2759"/>
<dbReference type="EMBL" id="AJWJ01000458">
    <property type="protein sequence ID" value="KAF2070686.1"/>
    <property type="molecule type" value="Genomic_DNA"/>
</dbReference>